<organism evidence="1 2">
    <name type="scientific">Amycolatopsis pigmentata</name>
    <dbReference type="NCBI Taxonomy" id="450801"/>
    <lineage>
        <taxon>Bacteria</taxon>
        <taxon>Bacillati</taxon>
        <taxon>Actinomycetota</taxon>
        <taxon>Actinomycetes</taxon>
        <taxon>Pseudonocardiales</taxon>
        <taxon>Pseudonocardiaceae</taxon>
        <taxon>Amycolatopsis</taxon>
    </lineage>
</organism>
<evidence type="ECO:0000313" key="2">
    <source>
        <dbReference type="Proteomes" id="UP001597417"/>
    </source>
</evidence>
<gene>
    <name evidence="1" type="ORF">ACFSXZ_04245</name>
</gene>
<evidence type="ECO:0000313" key="1">
    <source>
        <dbReference type="EMBL" id="MFD2415533.1"/>
    </source>
</evidence>
<protein>
    <recommendedName>
        <fullName evidence="3">Integrase core domain-containing protein</fullName>
    </recommendedName>
</protein>
<dbReference type="PANTHER" id="PTHR35004:SF8">
    <property type="entry name" value="TRANSPOSASE RV3428C-RELATED"/>
    <property type="match status" value="1"/>
</dbReference>
<sequence>MPRGLAEHHQRINKFFGGVPRRLVPDNLRTGVDKPDLYDPKINHSPAELGVHYGRLIDPARAVEPKDKPRVERPMP</sequence>
<accession>A0ABW5FKJ3</accession>
<reference evidence="2" key="1">
    <citation type="journal article" date="2019" name="Int. J. Syst. Evol. Microbiol.">
        <title>The Global Catalogue of Microorganisms (GCM) 10K type strain sequencing project: providing services to taxonomists for standard genome sequencing and annotation.</title>
        <authorList>
            <consortium name="The Broad Institute Genomics Platform"/>
            <consortium name="The Broad Institute Genome Sequencing Center for Infectious Disease"/>
            <person name="Wu L."/>
            <person name="Ma J."/>
        </authorList>
    </citation>
    <scope>NUCLEOTIDE SEQUENCE [LARGE SCALE GENOMIC DNA]</scope>
    <source>
        <strain evidence="2">CGMCC 4.7645</strain>
    </source>
</reference>
<keyword evidence="2" id="KW-1185">Reference proteome</keyword>
<evidence type="ECO:0008006" key="3">
    <source>
        <dbReference type="Google" id="ProtNLM"/>
    </source>
</evidence>
<dbReference type="Proteomes" id="UP001597417">
    <property type="component" value="Unassembled WGS sequence"/>
</dbReference>
<proteinExistence type="predicted"/>
<name>A0ABW5FKJ3_9PSEU</name>
<dbReference type="PANTHER" id="PTHR35004">
    <property type="entry name" value="TRANSPOSASE RV3428C-RELATED"/>
    <property type="match status" value="1"/>
</dbReference>
<dbReference type="EMBL" id="JBHUKR010000004">
    <property type="protein sequence ID" value="MFD2415533.1"/>
    <property type="molecule type" value="Genomic_DNA"/>
</dbReference>
<comment type="caution">
    <text evidence="1">The sequence shown here is derived from an EMBL/GenBank/DDBJ whole genome shotgun (WGS) entry which is preliminary data.</text>
</comment>
<dbReference type="RefSeq" id="WP_378261411.1">
    <property type="nucleotide sequence ID" value="NZ_JBHUKR010000004.1"/>
</dbReference>